<reference evidence="3 4" key="1">
    <citation type="submission" date="2019-03" db="EMBL/GenBank/DDBJ databases">
        <title>Single cell metagenomics reveals metabolic interactions within the superorganism composed of flagellate Streblomastix strix and complex community of Bacteroidetes bacteria on its surface.</title>
        <authorList>
            <person name="Treitli S.C."/>
            <person name="Kolisko M."/>
            <person name="Husnik F."/>
            <person name="Keeling P."/>
            <person name="Hampl V."/>
        </authorList>
    </citation>
    <scope>NUCLEOTIDE SEQUENCE [LARGE SCALE GENOMIC DNA]</scope>
    <source>
        <strain evidence="3">ST1C</strain>
    </source>
</reference>
<name>A0A5J4WPF2_9EUKA</name>
<sequence>MEWPFSEMSRNSIKPEPSEPGQFVNFETPEFTAKTPVTTAIEQPEIRDNIRKFLQSELQPTLQDIERQLTSRQAVSERTQTLIAKVLKAMTCAQASGIDFWATKILDEQNGEAEIREIQCPSLLLITSVPVTNEVLDSKRSPIDKILQNEQGLALYSFRICEGILAHLCELQEDNFSIDVLSLMIYNLMEAERTHYSRARNENEIYANYFNLATNSINSLLNNETESRILGAQVIARSDTENNDAIGNMNLLFGIEQLGKARTKTKKISPLNTICTLETNNETQVELARERSLRIKPRRPRGQPPQGLRPTVPYVPRSAAIPQTTIFPPALYAEQEIPKIPNVMKKETIKDHIHKWIFNGFELLPVDKDDEKQYWPGFCPGVPYATDQRKSKRSILAPSMDEVRALWKECNFNLRVECVRKEYDSEYDQETLQPTTLQDRNLQIDLEDIEIDPYHHVTRDQDMTLQTEAVNRENDKDQGVIQNRETIKVQKKQEWMSIEIRMYLRLEANREAEADERIEEGILTAKKENRAIWRENNYIKRDIEKRKSTTHIQNRALTKQRIHQTGIGLTNMIIRMEDKTWMTIQMMSGQIVHQYKKIRLKIIAIKIHSKQKMKSLQSKQQLHNPNRLSNKYNEYFRYKNNQNNRPQSKYQDKQVEKTHHKVKTTLMNEKQYKRSQPQYKERKSNMVYLTQRMIGNSETAKQQTQQQITSSNALQNIASPAPKMISTRMNKDKPNSQTQRHQTSIQTATHRVGVRQRYMKLERELQQFQASQQHYQQENYDLNNMNVDIPDIRRTAEQLIGLQPSSGAQSPSLSAGLMLKETGSTSASNMERIDHQINEGHDDNADEEEDEQTDEVALIKNKHYEVIIIIKSPVQENLGTQPQNNKGLNPLSQMGKDNAGPELVRVQEKPKRGKRNKQN</sequence>
<protein>
    <submittedName>
        <fullName evidence="3">Uncharacterized protein</fullName>
    </submittedName>
</protein>
<accession>A0A5J4WPF2</accession>
<keyword evidence="1" id="KW-0175">Coiled coil</keyword>
<dbReference type="Proteomes" id="UP000324800">
    <property type="component" value="Unassembled WGS sequence"/>
</dbReference>
<dbReference type="AlphaFoldDB" id="A0A5J4WPF2"/>
<dbReference type="EMBL" id="SNRW01001321">
    <property type="protein sequence ID" value="KAA6396870.1"/>
    <property type="molecule type" value="Genomic_DNA"/>
</dbReference>
<evidence type="ECO:0000313" key="4">
    <source>
        <dbReference type="Proteomes" id="UP000324800"/>
    </source>
</evidence>
<evidence type="ECO:0000313" key="3">
    <source>
        <dbReference type="EMBL" id="KAA6396870.1"/>
    </source>
</evidence>
<organism evidence="3 4">
    <name type="scientific">Streblomastix strix</name>
    <dbReference type="NCBI Taxonomy" id="222440"/>
    <lineage>
        <taxon>Eukaryota</taxon>
        <taxon>Metamonada</taxon>
        <taxon>Preaxostyla</taxon>
        <taxon>Oxymonadida</taxon>
        <taxon>Streblomastigidae</taxon>
        <taxon>Streblomastix</taxon>
    </lineage>
</organism>
<feature type="region of interest" description="Disordered" evidence="2">
    <location>
        <begin position="1"/>
        <end position="24"/>
    </location>
</feature>
<feature type="compositionally biased region" description="Polar residues" evidence="2">
    <location>
        <begin position="874"/>
        <end position="892"/>
    </location>
</feature>
<evidence type="ECO:0000256" key="2">
    <source>
        <dbReference type="SAM" id="MobiDB-lite"/>
    </source>
</evidence>
<proteinExistence type="predicted"/>
<feature type="coiled-coil region" evidence="1">
    <location>
        <begin position="751"/>
        <end position="778"/>
    </location>
</feature>
<comment type="caution">
    <text evidence="3">The sequence shown here is derived from an EMBL/GenBank/DDBJ whole genome shotgun (WGS) entry which is preliminary data.</text>
</comment>
<feature type="region of interest" description="Disordered" evidence="2">
    <location>
        <begin position="873"/>
        <end position="919"/>
    </location>
</feature>
<gene>
    <name evidence="3" type="ORF">EZS28_007601</name>
</gene>
<evidence type="ECO:0000256" key="1">
    <source>
        <dbReference type="SAM" id="Coils"/>
    </source>
</evidence>